<dbReference type="EMBL" id="CP017819">
    <property type="protein sequence ID" value="APA10267.1"/>
    <property type="molecule type" value="Genomic_DNA"/>
</dbReference>
<gene>
    <name evidence="2" type="ORF">sscle_06g050370</name>
</gene>
<dbReference type="VEuPathDB" id="FungiDB:sscle_06g050370"/>
<dbReference type="Proteomes" id="UP000177798">
    <property type="component" value="Chromosome 6"/>
</dbReference>
<evidence type="ECO:0000313" key="2">
    <source>
        <dbReference type="EMBL" id="APA10267.1"/>
    </source>
</evidence>
<organism evidence="2 3">
    <name type="scientific">Sclerotinia sclerotiorum (strain ATCC 18683 / 1980 / Ss-1)</name>
    <name type="common">White mold</name>
    <name type="synonym">Whetzelinia sclerotiorum</name>
    <dbReference type="NCBI Taxonomy" id="665079"/>
    <lineage>
        <taxon>Eukaryota</taxon>
        <taxon>Fungi</taxon>
        <taxon>Dikarya</taxon>
        <taxon>Ascomycota</taxon>
        <taxon>Pezizomycotina</taxon>
        <taxon>Leotiomycetes</taxon>
        <taxon>Helotiales</taxon>
        <taxon>Sclerotiniaceae</taxon>
        <taxon>Sclerotinia</taxon>
    </lineage>
</organism>
<sequence length="157" mass="18132">MQGMEIAWSAMTEIERNKVLETAKIIKEDSNPVVDSWLDFEYTYSFTQEKDREFKNDAVGYAKKREYWIIDIGLNVDPFNNAYSTPTSLQTAWSKKSIEERKSIITKAKYEKERYVRDLARKKAEKAGDNYKAPPTEVKKSSKHSSTAKSSSNKVTK</sequence>
<evidence type="ECO:0000313" key="3">
    <source>
        <dbReference type="Proteomes" id="UP000177798"/>
    </source>
</evidence>
<dbReference type="OrthoDB" id="445357at2759"/>
<name>A0A1D9Q5Q4_SCLS1</name>
<protein>
    <submittedName>
        <fullName evidence="2">Uncharacterized protein</fullName>
    </submittedName>
</protein>
<evidence type="ECO:0000256" key="1">
    <source>
        <dbReference type="SAM" id="MobiDB-lite"/>
    </source>
</evidence>
<reference evidence="3" key="1">
    <citation type="journal article" date="2017" name="Genome Biol. Evol.">
        <title>The complete genome sequence of the phytopathogenic fungus Sclerotinia sclerotiorum reveals insights into the genome architecture of broad host range pathogens.</title>
        <authorList>
            <person name="Derbyshire M."/>
            <person name="Denton-Giles M."/>
            <person name="Hegedus D."/>
            <person name="Seifbarghy S."/>
            <person name="Rollins J."/>
            <person name="van Kan J."/>
            <person name="Seidl M.F."/>
            <person name="Faino L."/>
            <person name="Mbengue M."/>
            <person name="Navaud O."/>
            <person name="Raffaele S."/>
            <person name="Hammond-Kosack K."/>
            <person name="Heard S."/>
            <person name="Oliver R."/>
        </authorList>
    </citation>
    <scope>NUCLEOTIDE SEQUENCE [LARGE SCALE GENOMIC DNA]</scope>
    <source>
        <strain evidence="3">ATCC 18683 / 1980 / Ss-1</strain>
    </source>
</reference>
<dbReference type="AlphaFoldDB" id="A0A1D9Q5Q4"/>
<feature type="compositionally biased region" description="Low complexity" evidence="1">
    <location>
        <begin position="144"/>
        <end position="157"/>
    </location>
</feature>
<accession>A0A1D9Q5Q4</accession>
<proteinExistence type="predicted"/>
<feature type="region of interest" description="Disordered" evidence="1">
    <location>
        <begin position="124"/>
        <end position="157"/>
    </location>
</feature>
<dbReference type="RefSeq" id="XP_001591839.1">
    <property type="nucleotide sequence ID" value="XM_001591789.1"/>
</dbReference>
<dbReference type="KEGG" id="ssl:SS1G_07285"/>